<evidence type="ECO:0000313" key="2">
    <source>
        <dbReference type="EMBL" id="PZR10856.1"/>
    </source>
</evidence>
<dbReference type="PROSITE" id="PS51704">
    <property type="entry name" value="GP_PDE"/>
    <property type="match status" value="1"/>
</dbReference>
<feature type="domain" description="GP-PDE" evidence="1">
    <location>
        <begin position="15"/>
        <end position="256"/>
    </location>
</feature>
<dbReference type="CDD" id="cd08561">
    <property type="entry name" value="GDPD_cytoplasmic_ScUgpQ2_like"/>
    <property type="match status" value="1"/>
</dbReference>
<accession>A0A2W5TEJ5</accession>
<evidence type="ECO:0000259" key="1">
    <source>
        <dbReference type="PROSITE" id="PS51704"/>
    </source>
</evidence>
<dbReference type="GO" id="GO:0008081">
    <property type="term" value="F:phosphoric diester hydrolase activity"/>
    <property type="evidence" value="ECO:0007669"/>
    <property type="project" value="InterPro"/>
</dbReference>
<protein>
    <submittedName>
        <fullName evidence="2">Glycerophosphodiester phosphodiesterase</fullName>
    </submittedName>
</protein>
<dbReference type="Gene3D" id="3.20.20.190">
    <property type="entry name" value="Phosphatidylinositol (PI) phosphodiesterase"/>
    <property type="match status" value="1"/>
</dbReference>
<dbReference type="Pfam" id="PF03009">
    <property type="entry name" value="GDPD"/>
    <property type="match status" value="1"/>
</dbReference>
<comment type="caution">
    <text evidence="2">The sequence shown here is derived from an EMBL/GenBank/DDBJ whole genome shotgun (WGS) entry which is preliminary data.</text>
</comment>
<evidence type="ECO:0000313" key="3">
    <source>
        <dbReference type="Proteomes" id="UP000249061"/>
    </source>
</evidence>
<dbReference type="PANTHER" id="PTHR46211:SF14">
    <property type="entry name" value="GLYCEROPHOSPHODIESTER PHOSPHODIESTERASE"/>
    <property type="match status" value="1"/>
</dbReference>
<sequence length="258" mass="28427">MSGSQHPFFRGLRAPLHSAHRGGAGLYPENTMFAFTRAVELHRTDLLELDVHASRDGEVIVAHDPTLERCTDGSGALAALTWAQLRRLDAGFHTRFRGQGVTIPRLVEVLNAFPALRINCEVKVEDAVDPFVALVKKEGVIDRLCIGSERDDIAAELVTRLPGGCFFYPANALAAFVLPTKAGERPEDDERFTVLDMPLHWEGAQLFDAALARVAREHGKWINVWTIDDPDEMRRAIADGVGGIMTDRPDVLRQVLGG</sequence>
<dbReference type="AlphaFoldDB" id="A0A2W5TEJ5"/>
<reference evidence="2 3" key="1">
    <citation type="submission" date="2017-08" db="EMBL/GenBank/DDBJ databases">
        <title>Infants hospitalized years apart are colonized by the same room-sourced microbial strains.</title>
        <authorList>
            <person name="Brooks B."/>
            <person name="Olm M.R."/>
            <person name="Firek B.A."/>
            <person name="Baker R."/>
            <person name="Thomas B.C."/>
            <person name="Morowitz M.J."/>
            <person name="Banfield J.F."/>
        </authorList>
    </citation>
    <scope>NUCLEOTIDE SEQUENCE [LARGE SCALE GENOMIC DNA]</scope>
    <source>
        <strain evidence="2">S2_003_000_R2_14</strain>
    </source>
</reference>
<dbReference type="InterPro" id="IPR030395">
    <property type="entry name" value="GP_PDE_dom"/>
</dbReference>
<dbReference type="PANTHER" id="PTHR46211">
    <property type="entry name" value="GLYCEROPHOSPHORYL DIESTER PHOSPHODIESTERASE"/>
    <property type="match status" value="1"/>
</dbReference>
<gene>
    <name evidence="2" type="ORF">DI536_19280</name>
</gene>
<dbReference type="SUPFAM" id="SSF51695">
    <property type="entry name" value="PLC-like phosphodiesterases"/>
    <property type="match status" value="1"/>
</dbReference>
<proteinExistence type="predicted"/>
<dbReference type="EMBL" id="QFQP01000016">
    <property type="protein sequence ID" value="PZR10856.1"/>
    <property type="molecule type" value="Genomic_DNA"/>
</dbReference>
<dbReference type="Proteomes" id="UP000249061">
    <property type="component" value="Unassembled WGS sequence"/>
</dbReference>
<dbReference type="InterPro" id="IPR017946">
    <property type="entry name" value="PLC-like_Pdiesterase_TIM-brl"/>
</dbReference>
<name>A0A2W5TEJ5_9BACT</name>
<dbReference type="GO" id="GO:0006629">
    <property type="term" value="P:lipid metabolic process"/>
    <property type="evidence" value="ECO:0007669"/>
    <property type="project" value="InterPro"/>
</dbReference>
<organism evidence="2 3">
    <name type="scientific">Archangium gephyra</name>
    <dbReference type="NCBI Taxonomy" id="48"/>
    <lineage>
        <taxon>Bacteria</taxon>
        <taxon>Pseudomonadati</taxon>
        <taxon>Myxococcota</taxon>
        <taxon>Myxococcia</taxon>
        <taxon>Myxococcales</taxon>
        <taxon>Cystobacterineae</taxon>
        <taxon>Archangiaceae</taxon>
        <taxon>Archangium</taxon>
    </lineage>
</organism>